<dbReference type="Proteomes" id="UP000515873">
    <property type="component" value="Chromosome"/>
</dbReference>
<evidence type="ECO:0000256" key="4">
    <source>
        <dbReference type="ARBA" id="ARBA00022475"/>
    </source>
</evidence>
<accession>A0A7G8Q1Y3</accession>
<sequence>MAAQPVKKMGLLAASSLVVANMVGTGLFLLPSSMAGVGSISLLGWIVAAIGASALGLVFAHLGMVEPQAGGPYAYARDHLGPFAAFQTNFLYWGANVIGNVAIAVSVTGYLAVFFPMLKNPWFANASTAAIIWLFIWLNTRGANVVGHFTTISTAAGILPIAFVGLLGWFWFRTDVFQAGWNPEGMSTFSAVQRSASIALWAFLGVESAAVSAGVIENPKRNVPLATVVGLVVSTLIYIACCTVMMGLLPNDELRISGAPFADAARVMLGNWAAIVISLAAILKAAGALVGWILIVAQSAQAAAQDGMFATTFAVTNRYGMPVRNLVITGVLMSLLLVLTTSPDIATQFATITSATVVLMALPYIYSVVAMWRLNRTLGLTPRRRNFLIVVGLLACAYCVGVVLGQSAELNRKALVVLLVSTPLFALVRVQAVMKTRAHRHRGHRRG</sequence>
<evidence type="ECO:0000256" key="3">
    <source>
        <dbReference type="ARBA" id="ARBA00021069"/>
    </source>
</evidence>
<feature type="transmembrane region" description="Helical" evidence="9">
    <location>
        <begin position="90"/>
        <end position="116"/>
    </location>
</feature>
<dbReference type="InterPro" id="IPR002293">
    <property type="entry name" value="AA/rel_permease1"/>
</dbReference>
<dbReference type="Pfam" id="PF13520">
    <property type="entry name" value="AA_permease_2"/>
    <property type="match status" value="1"/>
</dbReference>
<dbReference type="GO" id="GO:0005886">
    <property type="term" value="C:plasma membrane"/>
    <property type="evidence" value="ECO:0007669"/>
    <property type="project" value="UniProtKB-SubCell"/>
</dbReference>
<organism evidence="10 11">
    <name type="scientific">Dyella telluris</name>
    <dbReference type="NCBI Taxonomy" id="2763498"/>
    <lineage>
        <taxon>Bacteria</taxon>
        <taxon>Pseudomonadati</taxon>
        <taxon>Pseudomonadota</taxon>
        <taxon>Gammaproteobacteria</taxon>
        <taxon>Lysobacterales</taxon>
        <taxon>Rhodanobacteraceae</taxon>
        <taxon>Dyella</taxon>
    </lineage>
</organism>
<dbReference type="GO" id="GO:0022857">
    <property type="term" value="F:transmembrane transporter activity"/>
    <property type="evidence" value="ECO:0007669"/>
    <property type="project" value="InterPro"/>
</dbReference>
<dbReference type="EMBL" id="CP060412">
    <property type="protein sequence ID" value="QNK00791.1"/>
    <property type="molecule type" value="Genomic_DNA"/>
</dbReference>
<comment type="similarity">
    <text evidence="2">Belongs to the amino acid-polyamine-organocation (APC) superfamily. Basic amino acid/polyamine antiporter (APA) (TC 2.A.3.2) family.</text>
</comment>
<reference evidence="10 11" key="1">
    <citation type="submission" date="2020-08" db="EMBL/GenBank/DDBJ databases">
        <title>Dyella sp. G9 isolated from forest soil.</title>
        <authorList>
            <person name="Fu J."/>
            <person name="Qiu L."/>
        </authorList>
    </citation>
    <scope>NUCLEOTIDE SEQUENCE [LARGE SCALE GENOMIC DNA]</scope>
    <source>
        <strain evidence="10 11">G9</strain>
    </source>
</reference>
<dbReference type="Gene3D" id="1.20.1740.10">
    <property type="entry name" value="Amino acid/polyamine transporter I"/>
    <property type="match status" value="1"/>
</dbReference>
<evidence type="ECO:0000256" key="8">
    <source>
        <dbReference type="ARBA" id="ARBA00045636"/>
    </source>
</evidence>
<feature type="transmembrane region" description="Helical" evidence="9">
    <location>
        <begin position="42"/>
        <end position="62"/>
    </location>
</feature>
<feature type="transmembrane region" description="Helical" evidence="9">
    <location>
        <begin position="345"/>
        <end position="366"/>
    </location>
</feature>
<dbReference type="PIRSF" id="PIRSF006060">
    <property type="entry name" value="AA_transporter"/>
    <property type="match status" value="1"/>
</dbReference>
<proteinExistence type="inferred from homology"/>
<dbReference type="PANTHER" id="PTHR42770:SF18">
    <property type="entry name" value="ARGININE_AGMATINE ANTIPORTER"/>
    <property type="match status" value="1"/>
</dbReference>
<feature type="transmembrane region" description="Helical" evidence="9">
    <location>
        <begin position="414"/>
        <end position="432"/>
    </location>
</feature>
<feature type="transmembrane region" description="Helical" evidence="9">
    <location>
        <begin position="228"/>
        <end position="249"/>
    </location>
</feature>
<evidence type="ECO:0000256" key="2">
    <source>
        <dbReference type="ARBA" id="ARBA00008220"/>
    </source>
</evidence>
<evidence type="ECO:0000256" key="1">
    <source>
        <dbReference type="ARBA" id="ARBA00004651"/>
    </source>
</evidence>
<name>A0A7G8Q1Y3_9GAMM</name>
<keyword evidence="6 9" id="KW-1133">Transmembrane helix</keyword>
<keyword evidence="7 9" id="KW-0472">Membrane</keyword>
<keyword evidence="5 9" id="KW-0812">Transmembrane</keyword>
<keyword evidence="4" id="KW-1003">Cell membrane</keyword>
<evidence type="ECO:0000256" key="6">
    <source>
        <dbReference type="ARBA" id="ARBA00022989"/>
    </source>
</evidence>
<feature type="transmembrane region" description="Helical" evidence="9">
    <location>
        <begin position="152"/>
        <end position="172"/>
    </location>
</feature>
<dbReference type="InterPro" id="IPR050367">
    <property type="entry name" value="APC_superfamily"/>
</dbReference>
<dbReference type="RefSeq" id="WP_187056263.1">
    <property type="nucleotide sequence ID" value="NZ_CP060412.1"/>
</dbReference>
<feature type="transmembrane region" description="Helical" evidence="9">
    <location>
        <begin position="387"/>
        <end position="408"/>
    </location>
</feature>
<keyword evidence="11" id="KW-1185">Reference proteome</keyword>
<evidence type="ECO:0000313" key="11">
    <source>
        <dbReference type="Proteomes" id="UP000515873"/>
    </source>
</evidence>
<dbReference type="KEGG" id="dtl:H8F01_17140"/>
<comment type="subcellular location">
    <subcellularLocation>
        <location evidence="1">Cell membrane</location>
        <topology evidence="1">Multi-pass membrane protein</topology>
    </subcellularLocation>
</comment>
<feature type="transmembrane region" description="Helical" evidence="9">
    <location>
        <begin position="12"/>
        <end position="30"/>
    </location>
</feature>
<dbReference type="PANTHER" id="PTHR42770">
    <property type="entry name" value="AMINO ACID TRANSPORTER-RELATED"/>
    <property type="match status" value="1"/>
</dbReference>
<feature type="transmembrane region" description="Helical" evidence="9">
    <location>
        <begin position="318"/>
        <end position="339"/>
    </location>
</feature>
<evidence type="ECO:0000256" key="5">
    <source>
        <dbReference type="ARBA" id="ARBA00022692"/>
    </source>
</evidence>
<protein>
    <recommendedName>
        <fullName evidence="3">Arginine/agmatine antiporter</fullName>
    </recommendedName>
</protein>
<comment type="function">
    <text evidence="8">Major component of the acid-resistance (AR) system allowing enteric pathogens to survive the acidic environment in the stomach. Exchanges extracellular arginine for its intracellular decarboxylation product agmatine (Agm) thereby expelling intracellular protons. Probably undergoes several conformational states in order to translocate the substrate across the membrane; keeps the substrate accessible to only 1 side of the membrane at a time by opening and closing 3 membrane-internal gates.</text>
</comment>
<gene>
    <name evidence="10" type="ORF">H8F01_17140</name>
</gene>
<feature type="transmembrane region" description="Helical" evidence="9">
    <location>
        <begin position="122"/>
        <end position="140"/>
    </location>
</feature>
<feature type="transmembrane region" description="Helical" evidence="9">
    <location>
        <begin position="269"/>
        <end position="297"/>
    </location>
</feature>
<evidence type="ECO:0000256" key="7">
    <source>
        <dbReference type="ARBA" id="ARBA00023136"/>
    </source>
</evidence>
<evidence type="ECO:0000256" key="9">
    <source>
        <dbReference type="SAM" id="Phobius"/>
    </source>
</evidence>
<dbReference type="AlphaFoldDB" id="A0A7G8Q1Y3"/>
<evidence type="ECO:0000313" key="10">
    <source>
        <dbReference type="EMBL" id="QNK00791.1"/>
    </source>
</evidence>